<dbReference type="InterPro" id="IPR012933">
    <property type="entry name" value="HicA_mRNA_interferase"/>
</dbReference>
<keyword evidence="7" id="KW-0346">Stress response</keyword>
<reference evidence="8 9" key="1">
    <citation type="submission" date="2017-09" db="EMBL/GenBank/DDBJ databases">
        <title>Depth-based differentiation of microbial function through sediment-hosted aquifers and enrichment of novel symbionts in the deep terrestrial subsurface.</title>
        <authorList>
            <person name="Probst A.J."/>
            <person name="Ladd B."/>
            <person name="Jarett J.K."/>
            <person name="Geller-Mcgrath D.E."/>
            <person name="Sieber C.M."/>
            <person name="Emerson J.B."/>
            <person name="Anantharaman K."/>
            <person name="Thomas B.C."/>
            <person name="Malmstrom R."/>
            <person name="Stieglmeier M."/>
            <person name="Klingl A."/>
            <person name="Woyke T."/>
            <person name="Ryan C.M."/>
            <person name="Banfield J.F."/>
        </authorList>
    </citation>
    <scope>NUCLEOTIDE SEQUENCE [LARGE SCALE GENOMIC DNA]</scope>
    <source>
        <strain evidence="8">CG22_combo_CG10-13_8_21_14_all_34_12</strain>
    </source>
</reference>
<evidence type="ECO:0000313" key="9">
    <source>
        <dbReference type="Proteomes" id="UP000229699"/>
    </source>
</evidence>
<keyword evidence="5" id="KW-0378">Hydrolase</keyword>
<evidence type="ECO:0008006" key="10">
    <source>
        <dbReference type="Google" id="ProtNLM"/>
    </source>
</evidence>
<proteinExistence type="inferred from homology"/>
<dbReference type="InterPro" id="IPR038570">
    <property type="entry name" value="HicA_sf"/>
</dbReference>
<evidence type="ECO:0000313" key="8">
    <source>
        <dbReference type="EMBL" id="PIP63903.1"/>
    </source>
</evidence>
<evidence type="ECO:0000256" key="5">
    <source>
        <dbReference type="ARBA" id="ARBA00022801"/>
    </source>
</evidence>
<evidence type="ECO:0000256" key="4">
    <source>
        <dbReference type="ARBA" id="ARBA00022759"/>
    </source>
</evidence>
<evidence type="ECO:0000256" key="7">
    <source>
        <dbReference type="ARBA" id="ARBA00023016"/>
    </source>
</evidence>
<dbReference type="Pfam" id="PF07927">
    <property type="entry name" value="HicA_toxin"/>
    <property type="match status" value="1"/>
</dbReference>
<organism evidence="8 9">
    <name type="scientific">Candidatus Roizmanbacteria bacterium CG22_combo_CG10-13_8_21_14_all_34_12</name>
    <dbReference type="NCBI Taxonomy" id="1974860"/>
    <lineage>
        <taxon>Bacteria</taxon>
        <taxon>Candidatus Roizmaniibacteriota</taxon>
    </lineage>
</organism>
<comment type="caution">
    <text evidence="8">The sequence shown here is derived from an EMBL/GenBank/DDBJ whole genome shotgun (WGS) entry which is preliminary data.</text>
</comment>
<dbReference type="SUPFAM" id="SSF54786">
    <property type="entry name" value="YcfA/nrd intein domain"/>
    <property type="match status" value="1"/>
</dbReference>
<keyword evidence="4" id="KW-0255">Endonuclease</keyword>
<gene>
    <name evidence="8" type="ORF">COW97_00025</name>
</gene>
<name>A0A2H0C1V7_9BACT</name>
<dbReference type="Gene3D" id="3.30.920.30">
    <property type="entry name" value="Hypothetical protein"/>
    <property type="match status" value="1"/>
</dbReference>
<dbReference type="GO" id="GO:0003729">
    <property type="term" value="F:mRNA binding"/>
    <property type="evidence" value="ECO:0007669"/>
    <property type="project" value="InterPro"/>
</dbReference>
<dbReference type="EMBL" id="PCTC01000001">
    <property type="protein sequence ID" value="PIP63903.1"/>
    <property type="molecule type" value="Genomic_DNA"/>
</dbReference>
<evidence type="ECO:0000256" key="3">
    <source>
        <dbReference type="ARBA" id="ARBA00022722"/>
    </source>
</evidence>
<evidence type="ECO:0000256" key="2">
    <source>
        <dbReference type="ARBA" id="ARBA00022649"/>
    </source>
</evidence>
<comment type="similarity">
    <text evidence="1">Belongs to the HicA mRNA interferase family.</text>
</comment>
<sequence length="72" mass="8297">MPRLAPLRPREVETVLLKNGFVVNVSKSSHKQYFNPKTKAHTTIPFHSRDLAPGTLRSIIRQSQLSIDLFRR</sequence>
<dbReference type="GO" id="GO:0004519">
    <property type="term" value="F:endonuclease activity"/>
    <property type="evidence" value="ECO:0007669"/>
    <property type="project" value="UniProtKB-KW"/>
</dbReference>
<evidence type="ECO:0000256" key="6">
    <source>
        <dbReference type="ARBA" id="ARBA00022884"/>
    </source>
</evidence>
<accession>A0A2H0C1V7</accession>
<dbReference type="AlphaFoldDB" id="A0A2H0C1V7"/>
<keyword evidence="3" id="KW-0540">Nuclease</keyword>
<protein>
    <recommendedName>
        <fullName evidence="10">Toxin HicA</fullName>
    </recommendedName>
</protein>
<dbReference type="GO" id="GO:0016787">
    <property type="term" value="F:hydrolase activity"/>
    <property type="evidence" value="ECO:0007669"/>
    <property type="project" value="UniProtKB-KW"/>
</dbReference>
<keyword evidence="2" id="KW-1277">Toxin-antitoxin system</keyword>
<dbReference type="Proteomes" id="UP000229699">
    <property type="component" value="Unassembled WGS sequence"/>
</dbReference>
<evidence type="ECO:0000256" key="1">
    <source>
        <dbReference type="ARBA" id="ARBA00006620"/>
    </source>
</evidence>
<keyword evidence="6" id="KW-0694">RNA-binding</keyword>